<dbReference type="OrthoDB" id="5293449at2"/>
<keyword evidence="5 6" id="KW-0234">DNA repair</keyword>
<comment type="domain">
    <text evidence="6">Has three domains with a flexible linker between the domains II and III and assumes an 'L' shape. Domain III is highly mobile and contacts RuvB.</text>
</comment>
<dbReference type="EMBL" id="VORB01000001">
    <property type="protein sequence ID" value="TXC85057.1"/>
    <property type="molecule type" value="Genomic_DNA"/>
</dbReference>
<comment type="function">
    <text evidence="6">The RuvA-RuvB-RuvC complex processes Holliday junction (HJ) DNA during genetic recombination and DNA repair, while the RuvA-RuvB complex plays an important role in the rescue of blocked DNA replication forks via replication fork reversal (RFR). RuvA specifically binds to HJ cruciform DNA, conferring on it an open structure. The RuvB hexamer acts as an ATP-dependent pump, pulling dsDNA into and through the RuvAB complex. HJ branch migration allows RuvC to scan DNA until it finds its consensus sequence, where it cleaves and resolves the cruciform DNA.</text>
</comment>
<dbReference type="GO" id="GO:0000400">
    <property type="term" value="F:four-way junction DNA binding"/>
    <property type="evidence" value="ECO:0007669"/>
    <property type="project" value="UniProtKB-UniRule"/>
</dbReference>
<evidence type="ECO:0000313" key="9">
    <source>
        <dbReference type="Proteomes" id="UP000321168"/>
    </source>
</evidence>
<dbReference type="InterPro" id="IPR013849">
    <property type="entry name" value="DNA_helicase_Holl-junc_RuvA_I"/>
</dbReference>
<dbReference type="InterPro" id="IPR012340">
    <property type="entry name" value="NA-bd_OB-fold"/>
</dbReference>
<evidence type="ECO:0000313" key="8">
    <source>
        <dbReference type="EMBL" id="TXC85057.1"/>
    </source>
</evidence>
<name>A0A5C6VIU8_9FLAO</name>
<dbReference type="InterPro" id="IPR000085">
    <property type="entry name" value="RuvA"/>
</dbReference>
<dbReference type="InterPro" id="IPR036267">
    <property type="entry name" value="RuvA_C_sf"/>
</dbReference>
<keyword evidence="3 6" id="KW-0238">DNA-binding</keyword>
<dbReference type="Gene3D" id="1.10.150.20">
    <property type="entry name" value="5' to 3' exonuclease, C-terminal subdomain"/>
    <property type="match status" value="1"/>
</dbReference>
<evidence type="ECO:0000256" key="6">
    <source>
        <dbReference type="HAMAP-Rule" id="MF_00031"/>
    </source>
</evidence>
<feature type="domain" description="Helix-hairpin-helix DNA-binding motif class 1" evidence="7">
    <location>
        <begin position="72"/>
        <end position="91"/>
    </location>
</feature>
<dbReference type="GO" id="GO:0006310">
    <property type="term" value="P:DNA recombination"/>
    <property type="evidence" value="ECO:0007669"/>
    <property type="project" value="UniProtKB-UniRule"/>
</dbReference>
<dbReference type="GO" id="GO:0009378">
    <property type="term" value="F:four-way junction helicase activity"/>
    <property type="evidence" value="ECO:0007669"/>
    <property type="project" value="InterPro"/>
</dbReference>
<dbReference type="InterPro" id="IPR010994">
    <property type="entry name" value="RuvA_2-like"/>
</dbReference>
<dbReference type="AlphaFoldDB" id="A0A5C6VIU8"/>
<dbReference type="SUPFAM" id="SSF47781">
    <property type="entry name" value="RuvA domain 2-like"/>
    <property type="match status" value="1"/>
</dbReference>
<organism evidence="8 9">
    <name type="scientific">Luteibaculum oceani</name>
    <dbReference type="NCBI Taxonomy" id="1294296"/>
    <lineage>
        <taxon>Bacteria</taxon>
        <taxon>Pseudomonadati</taxon>
        <taxon>Bacteroidota</taxon>
        <taxon>Flavobacteriia</taxon>
        <taxon>Flavobacteriales</taxon>
        <taxon>Luteibaculaceae</taxon>
        <taxon>Luteibaculum</taxon>
    </lineage>
</organism>
<keyword evidence="9" id="KW-1185">Reference proteome</keyword>
<evidence type="ECO:0000256" key="2">
    <source>
        <dbReference type="ARBA" id="ARBA00022763"/>
    </source>
</evidence>
<reference evidence="8 9" key="1">
    <citation type="submission" date="2019-08" db="EMBL/GenBank/DDBJ databases">
        <title>Genome of Luteibaculum oceani JCM 18817.</title>
        <authorList>
            <person name="Bowman J.P."/>
        </authorList>
    </citation>
    <scope>NUCLEOTIDE SEQUENCE [LARGE SCALE GENOMIC DNA]</scope>
    <source>
        <strain evidence="8 9">JCM 18817</strain>
    </source>
</reference>
<dbReference type="HAMAP" id="MF_00031">
    <property type="entry name" value="DNA_HJ_migration_RuvA"/>
    <property type="match status" value="1"/>
</dbReference>
<dbReference type="Pfam" id="PF14520">
    <property type="entry name" value="HHH_5"/>
    <property type="match status" value="1"/>
</dbReference>
<evidence type="ECO:0000256" key="3">
    <source>
        <dbReference type="ARBA" id="ARBA00023125"/>
    </source>
</evidence>
<feature type="region of interest" description="Domain III" evidence="6">
    <location>
        <begin position="143"/>
        <end position="192"/>
    </location>
</feature>
<dbReference type="CDD" id="cd14332">
    <property type="entry name" value="UBA_RuvA_C"/>
    <property type="match status" value="1"/>
</dbReference>
<dbReference type="RefSeq" id="WP_147012119.1">
    <property type="nucleotide sequence ID" value="NZ_VORB01000001.1"/>
</dbReference>
<dbReference type="Gene3D" id="2.40.50.140">
    <property type="entry name" value="Nucleic acid-binding proteins"/>
    <property type="match status" value="1"/>
</dbReference>
<dbReference type="GO" id="GO:0006281">
    <property type="term" value="P:DNA repair"/>
    <property type="evidence" value="ECO:0007669"/>
    <property type="project" value="UniProtKB-UniRule"/>
</dbReference>
<evidence type="ECO:0000256" key="1">
    <source>
        <dbReference type="ARBA" id="ARBA00022490"/>
    </source>
</evidence>
<comment type="subunit">
    <text evidence="6">Homotetramer. Forms an RuvA(8)-RuvB(12)-Holliday junction (HJ) complex. HJ DNA is sandwiched between 2 RuvA tetramers; dsDNA enters through RuvA and exits via RuvB. An RuvB hexamer assembles on each DNA strand where it exits the tetramer. Each RuvB hexamer is contacted by two RuvA subunits (via domain III) on 2 adjacent RuvB subunits; this complex drives branch migration. In the full resolvosome a probable DNA-RuvA(4)-RuvB(12)-RuvC(2) complex forms which resolves the HJ.</text>
</comment>
<dbReference type="Proteomes" id="UP000321168">
    <property type="component" value="Unassembled WGS sequence"/>
</dbReference>
<comment type="subcellular location">
    <subcellularLocation>
        <location evidence="6">Cytoplasm</location>
    </subcellularLocation>
</comment>
<keyword evidence="2 6" id="KW-0227">DNA damage</keyword>
<dbReference type="GO" id="GO:0048476">
    <property type="term" value="C:Holliday junction resolvase complex"/>
    <property type="evidence" value="ECO:0007669"/>
    <property type="project" value="UniProtKB-UniRule"/>
</dbReference>
<dbReference type="InterPro" id="IPR003583">
    <property type="entry name" value="Hlx-hairpin-Hlx_DNA-bd_motif"/>
</dbReference>
<evidence type="ECO:0000259" key="7">
    <source>
        <dbReference type="SMART" id="SM00278"/>
    </source>
</evidence>
<keyword evidence="1 6" id="KW-0963">Cytoplasm</keyword>
<accession>A0A5C6VIU8</accession>
<dbReference type="NCBIfam" id="TIGR00084">
    <property type="entry name" value="ruvA"/>
    <property type="match status" value="1"/>
</dbReference>
<comment type="similarity">
    <text evidence="6">Belongs to the RuvA family.</text>
</comment>
<comment type="caution">
    <text evidence="6">Lacks conserved residue(s) required for the propagation of feature annotation.</text>
</comment>
<dbReference type="SUPFAM" id="SSF50249">
    <property type="entry name" value="Nucleic acid-binding proteins"/>
    <property type="match status" value="1"/>
</dbReference>
<dbReference type="GO" id="GO:0005737">
    <property type="term" value="C:cytoplasm"/>
    <property type="evidence" value="ECO:0007669"/>
    <property type="project" value="UniProtKB-SubCell"/>
</dbReference>
<gene>
    <name evidence="6 8" type="primary">ruvA</name>
    <name evidence="8" type="ORF">FRX97_00090</name>
</gene>
<evidence type="ECO:0000256" key="4">
    <source>
        <dbReference type="ARBA" id="ARBA00023172"/>
    </source>
</evidence>
<keyword evidence="4 6" id="KW-0233">DNA recombination</keyword>
<dbReference type="GO" id="GO:0009379">
    <property type="term" value="C:Holliday junction helicase complex"/>
    <property type="evidence" value="ECO:0007669"/>
    <property type="project" value="InterPro"/>
</dbReference>
<feature type="domain" description="Helix-hairpin-helix DNA-binding motif class 1" evidence="7">
    <location>
        <begin position="107"/>
        <end position="126"/>
    </location>
</feature>
<dbReference type="GO" id="GO:0005524">
    <property type="term" value="F:ATP binding"/>
    <property type="evidence" value="ECO:0007669"/>
    <property type="project" value="InterPro"/>
</dbReference>
<dbReference type="SMART" id="SM00278">
    <property type="entry name" value="HhH1"/>
    <property type="match status" value="2"/>
</dbReference>
<proteinExistence type="inferred from homology"/>
<dbReference type="SUPFAM" id="SSF46929">
    <property type="entry name" value="DNA helicase RuvA subunit, C-terminal domain"/>
    <property type="match status" value="1"/>
</dbReference>
<dbReference type="InterPro" id="IPR011114">
    <property type="entry name" value="RuvA_C"/>
</dbReference>
<dbReference type="Pfam" id="PF07499">
    <property type="entry name" value="RuvA_C"/>
    <property type="match status" value="1"/>
</dbReference>
<protein>
    <recommendedName>
        <fullName evidence="6">Holliday junction branch migration complex subunit RuvA</fullName>
    </recommendedName>
</protein>
<comment type="caution">
    <text evidence="8">The sequence shown here is derived from an EMBL/GenBank/DDBJ whole genome shotgun (WGS) entry which is preliminary data.</text>
</comment>
<dbReference type="Gene3D" id="1.10.8.10">
    <property type="entry name" value="DNA helicase RuvA subunit, C-terminal domain"/>
    <property type="match status" value="1"/>
</dbReference>
<evidence type="ECO:0000256" key="5">
    <source>
        <dbReference type="ARBA" id="ARBA00023204"/>
    </source>
</evidence>
<dbReference type="Pfam" id="PF01330">
    <property type="entry name" value="RuvA_N"/>
    <property type="match status" value="1"/>
</dbReference>
<sequence length="192" mass="20988">MIHFLQGTIEEKSPTHLLLDVNGVGYWIHISLNTFQDIPESGKYRIYTHLQIKEDAHSLFGFSTLEELDMFRLLIGISGVGASTARLILSSLSAQEIKVAIASEDVNTFKKIKGIGAKSAQRIILELKDKIKDVEMGGISSVSGNTLINEALSGLLVLGFDKTKAQKVLDKVAESKPESVESAIKAALKMLY</sequence>